<dbReference type="EMBL" id="CP021023">
    <property type="protein sequence ID" value="ARN57177.1"/>
    <property type="molecule type" value="Genomic_DNA"/>
</dbReference>
<dbReference type="Pfam" id="PF13472">
    <property type="entry name" value="Lipase_GDSL_2"/>
    <property type="match status" value="1"/>
</dbReference>
<dbReference type="Proteomes" id="UP000193334">
    <property type="component" value="Chromosome"/>
</dbReference>
<dbReference type="RefSeq" id="WP_226997473.1">
    <property type="nucleotide sequence ID" value="NZ_CP021023.1"/>
</dbReference>
<evidence type="ECO:0000313" key="2">
    <source>
        <dbReference type="EMBL" id="ARN57177.1"/>
    </source>
</evidence>
<dbReference type="PANTHER" id="PTHR30383:SF26">
    <property type="entry name" value="SGNH HYDROLASE-TYPE ESTERASE DOMAIN-CONTAINING PROTEIN"/>
    <property type="match status" value="1"/>
</dbReference>
<feature type="domain" description="SGNH hydrolase-type esterase" evidence="1">
    <location>
        <begin position="18"/>
        <end position="192"/>
    </location>
</feature>
<proteinExistence type="predicted"/>
<dbReference type="InterPro" id="IPR036514">
    <property type="entry name" value="SGNH_hydro_sf"/>
</dbReference>
<sequence>MACTFVIAAEDNLAKVLVIGDSISIGYTPHVKDLLEDAASVTHNQGNAGSTTRGVEKLESWLGDTKWDLIHFNWGLWDLCYRNPESNEQGNRDKIGGKITNSLEQYEENLERLVCRLEKTGAKLIWATTTVVPEGEAGRFKGDEIKYNKTAMKVVRKHNIPVNDLHAMTNLFPEQLFKGPGDVHYTKKGYEILARQTALHIKYQLKLER</sequence>
<evidence type="ECO:0000259" key="1">
    <source>
        <dbReference type="Pfam" id="PF13472"/>
    </source>
</evidence>
<keyword evidence="3" id="KW-1185">Reference proteome</keyword>
<evidence type="ECO:0000313" key="3">
    <source>
        <dbReference type="Proteomes" id="UP000193334"/>
    </source>
</evidence>
<organism evidence="2 3">
    <name type="scientific">Sedimentisphaera salicampi</name>
    <dbReference type="NCBI Taxonomy" id="1941349"/>
    <lineage>
        <taxon>Bacteria</taxon>
        <taxon>Pseudomonadati</taxon>
        <taxon>Planctomycetota</taxon>
        <taxon>Phycisphaerae</taxon>
        <taxon>Sedimentisphaerales</taxon>
        <taxon>Sedimentisphaeraceae</taxon>
        <taxon>Sedimentisphaera</taxon>
    </lineage>
</organism>
<dbReference type="AlphaFoldDB" id="A0A1W6LN25"/>
<dbReference type="CDD" id="cd00229">
    <property type="entry name" value="SGNH_hydrolase"/>
    <property type="match status" value="1"/>
</dbReference>
<dbReference type="PANTHER" id="PTHR30383">
    <property type="entry name" value="THIOESTERASE 1/PROTEASE 1/LYSOPHOSPHOLIPASE L1"/>
    <property type="match status" value="1"/>
</dbReference>
<dbReference type="GO" id="GO:0004622">
    <property type="term" value="F:phosphatidylcholine lysophospholipase activity"/>
    <property type="evidence" value="ECO:0007669"/>
    <property type="project" value="TreeGrafter"/>
</dbReference>
<dbReference type="STRING" id="1941349.STSP1_01573"/>
<dbReference type="SUPFAM" id="SSF52266">
    <property type="entry name" value="SGNH hydrolase"/>
    <property type="match status" value="1"/>
</dbReference>
<protein>
    <submittedName>
        <fullName evidence="2">GDSL-like Lipase/Acylhydrolase</fullName>
    </submittedName>
</protein>
<dbReference type="InterPro" id="IPR013830">
    <property type="entry name" value="SGNH_hydro"/>
</dbReference>
<dbReference type="Gene3D" id="3.40.50.1110">
    <property type="entry name" value="SGNH hydrolase"/>
    <property type="match status" value="1"/>
</dbReference>
<dbReference type="InterPro" id="IPR051532">
    <property type="entry name" value="Ester_Hydrolysis_Enzymes"/>
</dbReference>
<dbReference type="KEGG" id="pbp:STSP1_01573"/>
<reference evidence="3" key="1">
    <citation type="submission" date="2017-04" db="EMBL/GenBank/DDBJ databases">
        <title>Comparative genomics and description of representatives of a novel lineage of planctomycetes thriving in anoxic sediments.</title>
        <authorList>
            <person name="Spring S."/>
            <person name="Bunk B."/>
            <person name="Sproer C."/>
        </authorList>
    </citation>
    <scope>NUCLEOTIDE SEQUENCE [LARGE SCALE GENOMIC DNA]</scope>
    <source>
        <strain evidence="3">ST-PulAB-D4</strain>
    </source>
</reference>
<name>A0A1W6LN25_9BACT</name>
<keyword evidence="2" id="KW-0378">Hydrolase</keyword>
<gene>
    <name evidence="2" type="ORF">STSP1_01573</name>
</gene>
<accession>A0A1W6LN25</accession>